<evidence type="ECO:0000259" key="7">
    <source>
        <dbReference type="Pfam" id="PF00460"/>
    </source>
</evidence>
<keyword evidence="10" id="KW-1185">Reference proteome</keyword>
<dbReference type="PANTHER" id="PTHR30435:SF2">
    <property type="entry name" value="FLAGELLAR BASAL-BODY ROD PROTEIN FLGC"/>
    <property type="match status" value="1"/>
</dbReference>
<name>A0ABM9HGA0_9BACT</name>
<proteinExistence type="inferred from homology"/>
<keyword evidence="9" id="KW-0966">Cell projection</keyword>
<evidence type="ECO:0000256" key="5">
    <source>
        <dbReference type="ARBA" id="ARBA00025933"/>
    </source>
</evidence>
<evidence type="ECO:0000256" key="6">
    <source>
        <dbReference type="RuleBase" id="RU362062"/>
    </source>
</evidence>
<evidence type="ECO:0000256" key="3">
    <source>
        <dbReference type="ARBA" id="ARBA00017941"/>
    </source>
</evidence>
<evidence type="ECO:0000313" key="9">
    <source>
        <dbReference type="EMBL" id="CAI2719233.1"/>
    </source>
</evidence>
<evidence type="ECO:0000259" key="8">
    <source>
        <dbReference type="Pfam" id="PF06429"/>
    </source>
</evidence>
<dbReference type="InterPro" id="IPR006299">
    <property type="entry name" value="FlgC"/>
</dbReference>
<accession>A0ABM9HGA0</accession>
<protein>
    <recommendedName>
        <fullName evidence="3 6">Flagellar basal-body rod protein FlgC</fullName>
    </recommendedName>
</protein>
<dbReference type="RefSeq" id="WP_282012079.1">
    <property type="nucleotide sequence ID" value="NZ_OX336137.1"/>
</dbReference>
<dbReference type="Pfam" id="PF06429">
    <property type="entry name" value="Flg_bbr_C"/>
    <property type="match status" value="1"/>
</dbReference>
<comment type="similarity">
    <text evidence="2">Belongs to the flagella basal body rod proteins family.</text>
</comment>
<dbReference type="EMBL" id="OX336137">
    <property type="protein sequence ID" value="CAI2719233.1"/>
    <property type="molecule type" value="Genomic_DNA"/>
</dbReference>
<dbReference type="PROSITE" id="PS00588">
    <property type="entry name" value="FLAGELLA_BB_ROD"/>
    <property type="match status" value="1"/>
</dbReference>
<evidence type="ECO:0000313" key="10">
    <source>
        <dbReference type="Proteomes" id="UP001157733"/>
    </source>
</evidence>
<organism evidence="9 10">
    <name type="scientific">Nitrospina watsonii</name>
    <dbReference type="NCBI Taxonomy" id="1323948"/>
    <lineage>
        <taxon>Bacteria</taxon>
        <taxon>Pseudomonadati</taxon>
        <taxon>Nitrospinota/Tectimicrobiota group</taxon>
        <taxon>Nitrospinota</taxon>
        <taxon>Nitrospinia</taxon>
        <taxon>Nitrospinales</taxon>
        <taxon>Nitrospinaceae</taxon>
        <taxon>Nitrospina</taxon>
    </lineage>
</organism>
<gene>
    <name evidence="9" type="primary">flgC</name>
    <name evidence="9" type="ORF">NSPWAT_2377</name>
</gene>
<dbReference type="NCBIfam" id="TIGR01395">
    <property type="entry name" value="FlgC"/>
    <property type="match status" value="1"/>
</dbReference>
<sequence length="145" mass="15915">MDFLTSIQVSASGLNVQRQRMDAIASNLANLETTRTPEGGPYKRKDVVVSANPLGEDFASTLHQELFDNVRTSAVSEIVEDQSEPQMVFQPGHPDANEEGYVAMPNINLMEEMVNMINATRSFEANIQAISSAKTMALRAIDLGR</sequence>
<evidence type="ECO:0000256" key="1">
    <source>
        <dbReference type="ARBA" id="ARBA00004117"/>
    </source>
</evidence>
<evidence type="ECO:0000256" key="4">
    <source>
        <dbReference type="ARBA" id="ARBA00023143"/>
    </source>
</evidence>
<reference evidence="9 10" key="1">
    <citation type="submission" date="2022-09" db="EMBL/GenBank/DDBJ databases">
        <authorList>
            <person name="Kop L."/>
        </authorList>
    </citation>
    <scope>NUCLEOTIDE SEQUENCE [LARGE SCALE GENOMIC DNA]</scope>
    <source>
        <strain evidence="9 10">347</strain>
    </source>
</reference>
<dbReference type="InterPro" id="IPR019776">
    <property type="entry name" value="Flagellar_basal_body_rod_CS"/>
</dbReference>
<keyword evidence="9" id="KW-0969">Cilium</keyword>
<feature type="domain" description="Flagellar basal body rod protein N-terminal" evidence="7">
    <location>
        <begin position="7"/>
        <end position="34"/>
    </location>
</feature>
<evidence type="ECO:0000256" key="2">
    <source>
        <dbReference type="ARBA" id="ARBA00009677"/>
    </source>
</evidence>
<dbReference type="InterPro" id="IPR010930">
    <property type="entry name" value="Flg_bb/hook_C_dom"/>
</dbReference>
<comment type="subcellular location">
    <subcellularLocation>
        <location evidence="1 6">Bacterial flagellum basal body</location>
    </subcellularLocation>
</comment>
<feature type="domain" description="Flagellar basal-body/hook protein C-terminal" evidence="8">
    <location>
        <begin position="99"/>
        <end position="143"/>
    </location>
</feature>
<keyword evidence="9" id="KW-0282">Flagellum</keyword>
<keyword evidence="4 6" id="KW-0975">Bacterial flagellum</keyword>
<dbReference type="PANTHER" id="PTHR30435">
    <property type="entry name" value="FLAGELLAR PROTEIN"/>
    <property type="match status" value="1"/>
</dbReference>
<dbReference type="InterPro" id="IPR001444">
    <property type="entry name" value="Flag_bb_rod_N"/>
</dbReference>
<comment type="subunit">
    <text evidence="5 6">The basal body constitutes a major portion of the flagellar organelle and consists of four rings (L,P,S, and M) mounted on a central rod. The rod consists of about 26 subunits of FlgG in the distal portion, and FlgB, FlgC and FlgF are thought to build up the proximal portion of the rod with about 6 subunits each.</text>
</comment>
<dbReference type="Proteomes" id="UP001157733">
    <property type="component" value="Chromosome"/>
</dbReference>
<dbReference type="Pfam" id="PF00460">
    <property type="entry name" value="Flg_bb_rod"/>
    <property type="match status" value="1"/>
</dbReference>